<keyword evidence="7" id="KW-1185">Reference proteome</keyword>
<dbReference type="OrthoDB" id="676979at2759"/>
<dbReference type="EMBL" id="JAEHOE010000112">
    <property type="protein sequence ID" value="KAG2486470.1"/>
    <property type="molecule type" value="Genomic_DNA"/>
</dbReference>
<evidence type="ECO:0000313" key="6">
    <source>
        <dbReference type="EMBL" id="KAG2486470.1"/>
    </source>
</evidence>
<dbReference type="InterPro" id="IPR050216">
    <property type="entry name" value="LRR_domain-containing"/>
</dbReference>
<feature type="region of interest" description="Disordered" evidence="4">
    <location>
        <begin position="699"/>
        <end position="725"/>
    </location>
</feature>
<dbReference type="Gene3D" id="3.80.10.10">
    <property type="entry name" value="Ribonuclease Inhibitor"/>
    <property type="match status" value="2"/>
</dbReference>
<dbReference type="SMART" id="SM00369">
    <property type="entry name" value="LRR_TYP"/>
    <property type="match status" value="7"/>
</dbReference>
<dbReference type="PROSITE" id="PS51450">
    <property type="entry name" value="LRR"/>
    <property type="match status" value="1"/>
</dbReference>
<feature type="compositionally biased region" description="Low complexity" evidence="4">
    <location>
        <begin position="1"/>
        <end position="21"/>
    </location>
</feature>
<dbReference type="InterPro" id="IPR001611">
    <property type="entry name" value="Leu-rich_rpt"/>
</dbReference>
<dbReference type="PANTHER" id="PTHR48051:SF1">
    <property type="entry name" value="RAS SUPPRESSOR PROTEIN 1"/>
    <property type="match status" value="1"/>
</dbReference>
<protein>
    <recommendedName>
        <fullName evidence="5">Disease resistance R13L4/SHOC-2-like LRR domain-containing protein</fullName>
    </recommendedName>
</protein>
<evidence type="ECO:0000256" key="1">
    <source>
        <dbReference type="ARBA" id="ARBA00004430"/>
    </source>
</evidence>
<dbReference type="Proteomes" id="UP000612055">
    <property type="component" value="Unassembled WGS sequence"/>
</dbReference>
<feature type="region of interest" description="Disordered" evidence="4">
    <location>
        <begin position="1"/>
        <end position="121"/>
    </location>
</feature>
<name>A0A835XT74_9CHLO</name>
<dbReference type="InterPro" id="IPR032675">
    <property type="entry name" value="LRR_dom_sf"/>
</dbReference>
<comment type="subcellular location">
    <subcellularLocation>
        <location evidence="1">Cytoplasm</location>
        <location evidence="1">Cytoskeleton</location>
        <location evidence="1">Cilium axoneme</location>
    </subcellularLocation>
</comment>
<evidence type="ECO:0000256" key="4">
    <source>
        <dbReference type="SAM" id="MobiDB-lite"/>
    </source>
</evidence>
<dbReference type="SUPFAM" id="SSF52058">
    <property type="entry name" value="L domain-like"/>
    <property type="match status" value="1"/>
</dbReference>
<feature type="compositionally biased region" description="Low complexity" evidence="4">
    <location>
        <begin position="653"/>
        <end position="663"/>
    </location>
</feature>
<dbReference type="AlphaFoldDB" id="A0A835XT74"/>
<feature type="domain" description="Disease resistance R13L4/SHOC-2-like LRR" evidence="5">
    <location>
        <begin position="177"/>
        <end position="391"/>
    </location>
</feature>
<comment type="caution">
    <text evidence="6">The sequence shown here is derived from an EMBL/GenBank/DDBJ whole genome shotgun (WGS) entry which is preliminary data.</text>
</comment>
<keyword evidence="3" id="KW-0677">Repeat</keyword>
<feature type="compositionally biased region" description="Gly residues" evidence="4">
    <location>
        <begin position="83"/>
        <end position="99"/>
    </location>
</feature>
<dbReference type="InterPro" id="IPR003591">
    <property type="entry name" value="Leu-rich_rpt_typical-subtyp"/>
</dbReference>
<evidence type="ECO:0000256" key="2">
    <source>
        <dbReference type="ARBA" id="ARBA00022614"/>
    </source>
</evidence>
<evidence type="ECO:0000259" key="5">
    <source>
        <dbReference type="Pfam" id="PF23598"/>
    </source>
</evidence>
<organism evidence="6 7">
    <name type="scientific">Edaphochlamys debaryana</name>
    <dbReference type="NCBI Taxonomy" id="47281"/>
    <lineage>
        <taxon>Eukaryota</taxon>
        <taxon>Viridiplantae</taxon>
        <taxon>Chlorophyta</taxon>
        <taxon>core chlorophytes</taxon>
        <taxon>Chlorophyceae</taxon>
        <taxon>CS clade</taxon>
        <taxon>Chlamydomonadales</taxon>
        <taxon>Chlamydomonadales incertae sedis</taxon>
        <taxon>Edaphochlamys</taxon>
    </lineage>
</organism>
<reference evidence="6" key="1">
    <citation type="journal article" date="2020" name="bioRxiv">
        <title>Comparative genomics of Chlamydomonas.</title>
        <authorList>
            <person name="Craig R.J."/>
            <person name="Hasan A.R."/>
            <person name="Ness R.W."/>
            <person name="Keightley P.D."/>
        </authorList>
    </citation>
    <scope>NUCLEOTIDE SEQUENCE</scope>
    <source>
        <strain evidence="6">CCAP 11/70</strain>
    </source>
</reference>
<dbReference type="PANTHER" id="PTHR48051">
    <property type="match status" value="1"/>
</dbReference>
<feature type="compositionally biased region" description="Acidic residues" evidence="4">
    <location>
        <begin position="640"/>
        <end position="652"/>
    </location>
</feature>
<dbReference type="GO" id="GO:0005930">
    <property type="term" value="C:axoneme"/>
    <property type="evidence" value="ECO:0007669"/>
    <property type="project" value="UniProtKB-SubCell"/>
</dbReference>
<feature type="compositionally biased region" description="Gly residues" evidence="4">
    <location>
        <begin position="704"/>
        <end position="725"/>
    </location>
</feature>
<feature type="region of interest" description="Disordered" evidence="4">
    <location>
        <begin position="636"/>
        <end position="687"/>
    </location>
</feature>
<evidence type="ECO:0000313" key="7">
    <source>
        <dbReference type="Proteomes" id="UP000612055"/>
    </source>
</evidence>
<evidence type="ECO:0000256" key="3">
    <source>
        <dbReference type="ARBA" id="ARBA00022737"/>
    </source>
</evidence>
<feature type="compositionally biased region" description="Gly residues" evidence="4">
    <location>
        <begin position="664"/>
        <end position="679"/>
    </location>
</feature>
<accession>A0A835XT74</accession>
<sequence>MALPLGVGAGAAVAPRPALGRTAAAPTLPLRSGAGARPDARSRVPMGAGRAPPCPPPAASAYSRSSWRTAILGEQGEGEGEGQAEGGRGAEGGEAGRGGSSPLSSHEGGGEGSAGEGGADSLTAPQLRVKLSLAAGSGRLDLTECGLREVPREVLELTELEELQLSGNQLSCLPEGISRLTALRRLGLAGNGLEALPAGLGALTALEGLWLHGNRLRELPQELGRLSGLKALSLAGNCIQSVPPGALAGLTSLTDLTLAGNRLSALPPGELAPLTALRKLALNGNRLGEGRGRGQGPLELGLGAHSRALQELMLQGNALEEVDPAVFECPSLAELSLADNRLSRLPPRMGGASSLARLHLFGNRLTNLGPTGPGEGLAALRALSALWLEGNPLRGPAAAALVRAAAGGALPALRALGLDRGQLAAAAAEPGPGGLPAPLPACVRVGCVLGSGPGYFKLQYGPGASGGSPEGGVGSSNRVLVVAFGSAPGTPNWGGLLSRVYKAAASEAETCFDVLYVADPSRDWYGGGDPQAHAYYRSRLAAYTAAYPRVLLLGDSMGATAALLFADLATAALAFCPQVDLTAASIRPGRPPSWLEALRGRLLAAVRSSRAPPGRLQVLVGTWQHDLGQANLLPRAGEAGEGEGADREEGEAGAEAAGPAARRTGGGWRQAAGGNGGGPSAAPRPMVGAAVHRSPWAWQQQGADGEGGAGRDGAGNGDGSGSGSDVGGGVVVRVFGVDSHRLAAALDARGQLVALVRGAVLREMGLRAGQVRPANLL</sequence>
<keyword evidence="2" id="KW-0433">Leucine-rich repeat</keyword>
<dbReference type="Pfam" id="PF23598">
    <property type="entry name" value="LRR_14"/>
    <property type="match status" value="1"/>
</dbReference>
<dbReference type="InterPro" id="IPR055414">
    <property type="entry name" value="LRR_R13L4/SHOC2-like"/>
</dbReference>
<proteinExistence type="predicted"/>
<gene>
    <name evidence="6" type="ORF">HYH03_014917</name>
</gene>